<dbReference type="Proteomes" id="UP001379533">
    <property type="component" value="Chromosome"/>
</dbReference>
<dbReference type="Gene3D" id="3.40.390.10">
    <property type="entry name" value="Collagenase (Catalytic Domain)"/>
    <property type="match status" value="1"/>
</dbReference>
<sequence length="397" mass="42997">MTGFADASAPDIDDHGFTKTTNGPARGPTVGVIAGRTIRVRVVRDRLSKEAKLFPVAVNPAVAKVEFPEDGTPLSPDDNGTRHGDCVYIHGVSHGGDAAETVVQLHFGAKDGPIIAELAVRVYKLISINVQAHVVDLFDDNPRNDWPAGPKLTSKRVEQGFALVNQIYAQAGIHFALAKELMHETVHHCERRGRLTIQGLTPDDDVETQTVMSQNPVPDKLNAYLVNIIASSGVAAAVGVGGFGQSRDKARKFAPDPSRTPLPFPGGQVGLVAALQNEDKDWVTIGSFAHLAAHEIAHMLTLEHYNKRDTPFEQEDIWADRCLMHVHASWESLEAPPLLGQKRSSASRQVGYGQFSPGMISPGQLLMSKLRPKLETSFEITTLRKAAAAKTFAPLLP</sequence>
<proteinExistence type="predicted"/>
<gene>
    <name evidence="2" type="ORF">LZC95_00405</name>
</gene>
<evidence type="ECO:0000313" key="3">
    <source>
        <dbReference type="Proteomes" id="UP001379533"/>
    </source>
</evidence>
<feature type="region of interest" description="Disordered" evidence="1">
    <location>
        <begin position="1"/>
        <end position="28"/>
    </location>
</feature>
<dbReference type="RefSeq" id="WP_394845907.1">
    <property type="nucleotide sequence ID" value="NZ_CP089982.1"/>
</dbReference>
<organism evidence="2 3">
    <name type="scientific">Pendulispora brunnea</name>
    <dbReference type="NCBI Taxonomy" id="2905690"/>
    <lineage>
        <taxon>Bacteria</taxon>
        <taxon>Pseudomonadati</taxon>
        <taxon>Myxococcota</taxon>
        <taxon>Myxococcia</taxon>
        <taxon>Myxococcales</taxon>
        <taxon>Sorangiineae</taxon>
        <taxon>Pendulisporaceae</taxon>
        <taxon>Pendulispora</taxon>
    </lineage>
</organism>
<keyword evidence="3" id="KW-1185">Reference proteome</keyword>
<protein>
    <submittedName>
        <fullName evidence="2">Uncharacterized protein</fullName>
    </submittedName>
</protein>
<accession>A0ABZ2KDY6</accession>
<reference evidence="2 3" key="1">
    <citation type="submission" date="2021-12" db="EMBL/GenBank/DDBJ databases">
        <title>Discovery of the Pendulisporaceae a myxobacterial family with distinct sporulation behavior and unique specialized metabolism.</title>
        <authorList>
            <person name="Garcia R."/>
            <person name="Popoff A."/>
            <person name="Bader C.D."/>
            <person name="Loehr J."/>
            <person name="Walesch S."/>
            <person name="Walt C."/>
            <person name="Boldt J."/>
            <person name="Bunk B."/>
            <person name="Haeckl F.J.F.P.J."/>
            <person name="Gunesch A.P."/>
            <person name="Birkelbach J."/>
            <person name="Nuebel U."/>
            <person name="Pietschmann T."/>
            <person name="Bach T."/>
            <person name="Mueller R."/>
        </authorList>
    </citation>
    <scope>NUCLEOTIDE SEQUENCE [LARGE SCALE GENOMIC DNA]</scope>
    <source>
        <strain evidence="2 3">MSr12523</strain>
    </source>
</reference>
<evidence type="ECO:0000313" key="2">
    <source>
        <dbReference type="EMBL" id="WXA95300.1"/>
    </source>
</evidence>
<dbReference type="SUPFAM" id="SSF55486">
    <property type="entry name" value="Metalloproteases ('zincins'), catalytic domain"/>
    <property type="match status" value="1"/>
</dbReference>
<name>A0ABZ2KDY6_9BACT</name>
<evidence type="ECO:0000256" key="1">
    <source>
        <dbReference type="SAM" id="MobiDB-lite"/>
    </source>
</evidence>
<dbReference type="InterPro" id="IPR024079">
    <property type="entry name" value="MetalloPept_cat_dom_sf"/>
</dbReference>
<dbReference type="EMBL" id="CP089982">
    <property type="protein sequence ID" value="WXA95300.1"/>
    <property type="molecule type" value="Genomic_DNA"/>
</dbReference>